<dbReference type="InterPro" id="IPR056947">
    <property type="entry name" value="Pepco_dom"/>
</dbReference>
<name>A0A0M2PXZ2_PROHO</name>
<accession>A0A0M2PXZ2</accession>
<dbReference type="OrthoDB" id="573248at2"/>
<comment type="caution">
    <text evidence="3">The sequence shown here is derived from an EMBL/GenBank/DDBJ whole genome shotgun (WGS) entry which is preliminary data.</text>
</comment>
<dbReference type="RefSeq" id="WP_017712764.1">
    <property type="nucleotide sequence ID" value="NZ_KB235937.1"/>
</dbReference>
<dbReference type="EMBL" id="AJTX02000006">
    <property type="protein sequence ID" value="KKI99251.1"/>
    <property type="molecule type" value="Genomic_DNA"/>
</dbReference>
<evidence type="ECO:0000313" key="3">
    <source>
        <dbReference type="EMBL" id="KKI99251.1"/>
    </source>
</evidence>
<evidence type="ECO:0000259" key="2">
    <source>
        <dbReference type="Pfam" id="PF24393"/>
    </source>
</evidence>
<dbReference type="eggNOG" id="ENOG50328BH">
    <property type="taxonomic scope" value="Bacteria"/>
</dbReference>
<dbReference type="Pfam" id="PF24393">
    <property type="entry name" value="Pepco"/>
    <property type="match status" value="1"/>
</dbReference>
<reference evidence="3" key="1">
    <citation type="submission" date="2012-04" db="EMBL/GenBank/DDBJ databases">
        <authorList>
            <person name="Borisov I.G."/>
            <person name="Ivanikova N.V."/>
            <person name="Pinevich A.V."/>
        </authorList>
    </citation>
    <scope>NUCLEOTIDE SEQUENCE</scope>
    <source>
        <strain evidence="3">CALU 1027</strain>
    </source>
</reference>
<feature type="region of interest" description="Disordered" evidence="1">
    <location>
        <begin position="1"/>
        <end position="60"/>
    </location>
</feature>
<proteinExistence type="predicted"/>
<dbReference type="Proteomes" id="UP000034681">
    <property type="component" value="Unassembled WGS sequence"/>
</dbReference>
<evidence type="ECO:0000313" key="4">
    <source>
        <dbReference type="Proteomes" id="UP000034681"/>
    </source>
</evidence>
<feature type="compositionally biased region" description="Polar residues" evidence="1">
    <location>
        <begin position="1"/>
        <end position="12"/>
    </location>
</feature>
<dbReference type="AlphaFoldDB" id="A0A0M2PXZ2"/>
<feature type="domain" description="Pepco" evidence="2">
    <location>
        <begin position="61"/>
        <end position="136"/>
    </location>
</feature>
<organism evidence="3 4">
    <name type="scientific">Prochlorothrix hollandica PCC 9006 = CALU 1027</name>
    <dbReference type="NCBI Taxonomy" id="317619"/>
    <lineage>
        <taxon>Bacteria</taxon>
        <taxon>Bacillati</taxon>
        <taxon>Cyanobacteriota</taxon>
        <taxon>Cyanophyceae</taxon>
        <taxon>Prochlorotrichales</taxon>
        <taxon>Prochlorotrichaceae</taxon>
        <taxon>Prochlorothrix</taxon>
    </lineage>
</organism>
<gene>
    <name evidence="3" type="ORF">PROH_16060</name>
</gene>
<keyword evidence="4" id="KW-1185">Reference proteome</keyword>
<dbReference type="STRING" id="317619.GCA_000332315_02387"/>
<evidence type="ECO:0000256" key="1">
    <source>
        <dbReference type="SAM" id="MobiDB-lite"/>
    </source>
</evidence>
<protein>
    <recommendedName>
        <fullName evidence="2">Pepco domain-containing protein</fullName>
    </recommendedName>
</protein>
<sequence length="139" mass="14638">MNPSQTLYIITTDSPDPDGSKPDSAKPDSPPHPTGGRNSDYTGPTFAAPQPAPPEPITLGKTTLKRVPVDAQLLKTQMSGLIATLESLFEEAETKQGMQLSEVELSVEINGSGEISLLGTGASLENTGAITMTFKRKSP</sequence>